<dbReference type="HOGENOM" id="CLU_115403_13_2_6"/>
<protein>
    <submittedName>
        <fullName evidence="2">Putative NTP binding protein (Contains STAS domain)</fullName>
    </submittedName>
</protein>
<dbReference type="STRING" id="754477.Q7C_1642"/>
<dbReference type="PROSITE" id="PS50801">
    <property type="entry name" value="STAS"/>
    <property type="match status" value="1"/>
</dbReference>
<dbReference type="OrthoDB" id="5297990at2"/>
<dbReference type="Pfam" id="PF13466">
    <property type="entry name" value="STAS_2"/>
    <property type="match status" value="1"/>
</dbReference>
<feature type="domain" description="STAS" evidence="1">
    <location>
        <begin position="1"/>
        <end position="99"/>
    </location>
</feature>
<dbReference type="Proteomes" id="UP000009145">
    <property type="component" value="Chromosome"/>
</dbReference>
<evidence type="ECO:0000313" key="2">
    <source>
        <dbReference type="EMBL" id="AFJ02790.1"/>
    </source>
</evidence>
<dbReference type="EMBL" id="CP003380">
    <property type="protein sequence ID" value="AFJ02790.1"/>
    <property type="molecule type" value="Genomic_DNA"/>
</dbReference>
<dbReference type="InterPro" id="IPR036513">
    <property type="entry name" value="STAS_dom_sf"/>
</dbReference>
<sequence length="99" mass="10888">MTVSLDDATQRLIVSDVLTFETVAQNLAQSEPLIAELTTINVDLENVEHSDSAGLALLIQWLRMAKQQDKAIYFSNLPTQMQAMAKASGLETLLPQESL</sequence>
<dbReference type="AlphaFoldDB" id="I1YIP7"/>
<dbReference type="Gene3D" id="3.30.750.24">
    <property type="entry name" value="STAS domain"/>
    <property type="match status" value="1"/>
</dbReference>
<dbReference type="PATRIC" id="fig|754477.3.peg.1619"/>
<dbReference type="CDD" id="cd07043">
    <property type="entry name" value="STAS_anti-anti-sigma_factors"/>
    <property type="match status" value="1"/>
</dbReference>
<dbReference type="KEGG" id="mec:Q7C_1642"/>
<dbReference type="eggNOG" id="COG3113">
    <property type="taxonomic scope" value="Bacteria"/>
</dbReference>
<dbReference type="InterPro" id="IPR058548">
    <property type="entry name" value="MlaB-like_STAS"/>
</dbReference>
<name>I1YIP7_METFJ</name>
<dbReference type="SUPFAM" id="SSF52091">
    <property type="entry name" value="SpoIIaa-like"/>
    <property type="match status" value="1"/>
</dbReference>
<evidence type="ECO:0000313" key="3">
    <source>
        <dbReference type="Proteomes" id="UP000009145"/>
    </source>
</evidence>
<dbReference type="InterPro" id="IPR002645">
    <property type="entry name" value="STAS_dom"/>
</dbReference>
<accession>I1YIP7</accession>
<proteinExistence type="predicted"/>
<keyword evidence="3" id="KW-1185">Reference proteome</keyword>
<evidence type="ECO:0000259" key="1">
    <source>
        <dbReference type="PROSITE" id="PS50801"/>
    </source>
</evidence>
<dbReference type="RefSeq" id="WP_014704210.1">
    <property type="nucleotide sequence ID" value="NC_017856.1"/>
</dbReference>
<reference evidence="2 3" key="1">
    <citation type="journal article" date="2012" name="J. Bacteriol.">
        <title>Complete genome sequences of Methylophaga sp. strain JAM1 and Methylophaga sp. strain JAM7.</title>
        <authorList>
            <person name="Villeneuve C."/>
            <person name="Martineau C."/>
            <person name="Mauffrey F."/>
            <person name="Villemur R."/>
        </authorList>
    </citation>
    <scope>NUCLEOTIDE SEQUENCE [LARGE SCALE GENOMIC DNA]</scope>
    <source>
        <strain evidence="2 3">JAM7</strain>
    </source>
</reference>
<organism evidence="2 3">
    <name type="scientific">Methylophaga frappieri (strain ATCC BAA-2434 / DSM 25690 / JAM7)</name>
    <dbReference type="NCBI Taxonomy" id="754477"/>
    <lineage>
        <taxon>Bacteria</taxon>
        <taxon>Pseudomonadati</taxon>
        <taxon>Pseudomonadota</taxon>
        <taxon>Gammaproteobacteria</taxon>
        <taxon>Thiotrichales</taxon>
        <taxon>Piscirickettsiaceae</taxon>
        <taxon>Methylophaga</taxon>
    </lineage>
</organism>
<gene>
    <name evidence="2" type="ordered locus">Q7C_1642</name>
</gene>